<name>A0A6C0G6F5_9BACL</name>
<dbReference type="Proteomes" id="UP000476064">
    <property type="component" value="Chromosome"/>
</dbReference>
<evidence type="ECO:0000313" key="4">
    <source>
        <dbReference type="Proteomes" id="UP000476064"/>
    </source>
</evidence>
<protein>
    <submittedName>
        <fullName evidence="3">Gfo/Idh/MocA family oxidoreductase</fullName>
    </submittedName>
</protein>
<dbReference type="InterPro" id="IPR036291">
    <property type="entry name" value="NAD(P)-bd_dom_sf"/>
</dbReference>
<sequence length="344" mass="37612">MSKYRVAFIGCGNRAKPHAAAVQTDSRCEVVALSDLNLEAAQAFNDHYGFQAEVYADYAAMLADVKPDIVISCLWTPLHLQMFQACAAAGVKAVHSEKPMAPTWGDCLEMARIAGETGCQLTFCHQRRFAEGNRLIRQWLKEGRIGKLLRMDLYSPPNLLDCGTHTFDQALSFNEEIGVKWVLGAVDGTNHLNWFNVPAESMAVGTLVFENGVRANIQTGGPDQDMHTGIRLTGTGGFIEVNWDGGIGEVRSYDDPSWKPVVADSPESIQMTGVIEDIVGSLAAGREPELSYRRALRASEIIYAFYESVRRHARIELPLAGLTDNPFIQLLEAGHFAPAAGQGA</sequence>
<dbReference type="InterPro" id="IPR050463">
    <property type="entry name" value="Gfo/Idh/MocA_oxidrdct_glycsds"/>
</dbReference>
<feature type="domain" description="Gfo/Idh/MocA-like oxidoreductase N-terminal" evidence="2">
    <location>
        <begin position="5"/>
        <end position="122"/>
    </location>
</feature>
<reference evidence="3 4" key="1">
    <citation type="submission" date="2020-01" db="EMBL/GenBank/DDBJ databases">
        <title>Paenibacillus sp. nov., isolated from tomato rhizosphere.</title>
        <authorList>
            <person name="Weon H.-Y."/>
            <person name="Lee S.A."/>
        </authorList>
    </citation>
    <scope>NUCLEOTIDE SEQUENCE [LARGE SCALE GENOMIC DNA]</scope>
    <source>
        <strain evidence="3 4">12200R-189</strain>
    </source>
</reference>
<dbReference type="GO" id="GO:0000166">
    <property type="term" value="F:nucleotide binding"/>
    <property type="evidence" value="ECO:0007669"/>
    <property type="project" value="InterPro"/>
</dbReference>
<dbReference type="InterPro" id="IPR000683">
    <property type="entry name" value="Gfo/Idh/MocA-like_OxRdtase_N"/>
</dbReference>
<dbReference type="PANTHER" id="PTHR43818:SF11">
    <property type="entry name" value="BCDNA.GH03377"/>
    <property type="match status" value="1"/>
</dbReference>
<proteinExistence type="predicted"/>
<keyword evidence="4" id="KW-1185">Reference proteome</keyword>
<evidence type="ECO:0000259" key="2">
    <source>
        <dbReference type="Pfam" id="PF01408"/>
    </source>
</evidence>
<dbReference type="SUPFAM" id="SSF55347">
    <property type="entry name" value="Glyceraldehyde-3-phosphate dehydrogenase-like, C-terminal domain"/>
    <property type="match status" value="1"/>
</dbReference>
<dbReference type="EMBL" id="CP048209">
    <property type="protein sequence ID" value="QHT63584.1"/>
    <property type="molecule type" value="Genomic_DNA"/>
</dbReference>
<evidence type="ECO:0000256" key="1">
    <source>
        <dbReference type="ARBA" id="ARBA00023002"/>
    </source>
</evidence>
<organism evidence="3 4">
    <name type="scientific">Paenibacillus lycopersici</name>
    <dbReference type="NCBI Taxonomy" id="2704462"/>
    <lineage>
        <taxon>Bacteria</taxon>
        <taxon>Bacillati</taxon>
        <taxon>Bacillota</taxon>
        <taxon>Bacilli</taxon>
        <taxon>Bacillales</taxon>
        <taxon>Paenibacillaceae</taxon>
        <taxon>Paenibacillus</taxon>
    </lineage>
</organism>
<gene>
    <name evidence="3" type="ORF">GXP70_28940</name>
</gene>
<dbReference type="RefSeq" id="WP_162360144.1">
    <property type="nucleotide sequence ID" value="NZ_CP048209.1"/>
</dbReference>
<evidence type="ECO:0000313" key="3">
    <source>
        <dbReference type="EMBL" id="QHT63584.1"/>
    </source>
</evidence>
<keyword evidence="1" id="KW-0560">Oxidoreductase</keyword>
<accession>A0A6C0G6F5</accession>
<dbReference type="SUPFAM" id="SSF51735">
    <property type="entry name" value="NAD(P)-binding Rossmann-fold domains"/>
    <property type="match status" value="1"/>
</dbReference>
<dbReference type="Gene3D" id="3.40.50.720">
    <property type="entry name" value="NAD(P)-binding Rossmann-like Domain"/>
    <property type="match status" value="1"/>
</dbReference>
<dbReference type="Pfam" id="PF01408">
    <property type="entry name" value="GFO_IDH_MocA"/>
    <property type="match status" value="1"/>
</dbReference>
<dbReference type="PANTHER" id="PTHR43818">
    <property type="entry name" value="BCDNA.GH03377"/>
    <property type="match status" value="1"/>
</dbReference>
<dbReference type="AlphaFoldDB" id="A0A6C0G6F5"/>
<dbReference type="KEGG" id="plyc:GXP70_28940"/>
<dbReference type="Gene3D" id="3.30.360.10">
    <property type="entry name" value="Dihydrodipicolinate Reductase, domain 2"/>
    <property type="match status" value="1"/>
</dbReference>
<dbReference type="GO" id="GO:0016491">
    <property type="term" value="F:oxidoreductase activity"/>
    <property type="evidence" value="ECO:0007669"/>
    <property type="project" value="UniProtKB-KW"/>
</dbReference>